<keyword evidence="3" id="KW-1185">Reference proteome</keyword>
<dbReference type="OrthoDB" id="10451666at2759"/>
<evidence type="ECO:0000313" key="3">
    <source>
        <dbReference type="Proteomes" id="UP000024635"/>
    </source>
</evidence>
<gene>
    <name evidence="2" type="primary">Acey_s0066.g3717</name>
    <name evidence="2" type="ORF">Y032_0066g3717</name>
</gene>
<evidence type="ECO:0000256" key="1">
    <source>
        <dbReference type="SAM" id="MobiDB-lite"/>
    </source>
</evidence>
<evidence type="ECO:0000313" key="2">
    <source>
        <dbReference type="EMBL" id="EYC08355.1"/>
    </source>
</evidence>
<dbReference type="EMBL" id="JARK01001402">
    <property type="protein sequence ID" value="EYC08355.1"/>
    <property type="molecule type" value="Genomic_DNA"/>
</dbReference>
<sequence length="212" mass="24378">MADYIFKSSHYCLDEEEKATRCEQRNQGRQDVENISKTIEIFPKLSVSSLPSSENQEKSHRPRKFSKKAMEKDKLELKNQERRILNTLYGVFDDTPDLCYAGSLAMEHGTARKIERNSKNSNAIVNRDGIFNFETYNAVLRIHNPNAIRTNSKTKNAKAVQQMMESVSSAPYVEEIDDSFTYEDLSVMRHPAELHQSLGQISKENKNTLQLK</sequence>
<accession>A0A016TZT2</accession>
<reference evidence="3" key="1">
    <citation type="journal article" date="2015" name="Nat. Genet.">
        <title>The genome and transcriptome of the zoonotic hookworm Ancylostoma ceylanicum identify infection-specific gene families.</title>
        <authorList>
            <person name="Schwarz E.M."/>
            <person name="Hu Y."/>
            <person name="Antoshechkin I."/>
            <person name="Miller M.M."/>
            <person name="Sternberg P.W."/>
            <person name="Aroian R.V."/>
        </authorList>
    </citation>
    <scope>NUCLEOTIDE SEQUENCE</scope>
    <source>
        <strain evidence="3">HY135</strain>
    </source>
</reference>
<proteinExistence type="predicted"/>
<organism evidence="2 3">
    <name type="scientific">Ancylostoma ceylanicum</name>
    <dbReference type="NCBI Taxonomy" id="53326"/>
    <lineage>
        <taxon>Eukaryota</taxon>
        <taxon>Metazoa</taxon>
        <taxon>Ecdysozoa</taxon>
        <taxon>Nematoda</taxon>
        <taxon>Chromadorea</taxon>
        <taxon>Rhabditida</taxon>
        <taxon>Rhabditina</taxon>
        <taxon>Rhabditomorpha</taxon>
        <taxon>Strongyloidea</taxon>
        <taxon>Ancylostomatidae</taxon>
        <taxon>Ancylostomatinae</taxon>
        <taxon>Ancylostoma</taxon>
    </lineage>
</organism>
<name>A0A016TZT2_9BILA</name>
<protein>
    <submittedName>
        <fullName evidence="2">Uncharacterized protein</fullName>
    </submittedName>
</protein>
<dbReference type="AlphaFoldDB" id="A0A016TZT2"/>
<feature type="region of interest" description="Disordered" evidence="1">
    <location>
        <begin position="48"/>
        <end position="71"/>
    </location>
</feature>
<comment type="caution">
    <text evidence="2">The sequence shown here is derived from an EMBL/GenBank/DDBJ whole genome shotgun (WGS) entry which is preliminary data.</text>
</comment>
<dbReference type="Proteomes" id="UP000024635">
    <property type="component" value="Unassembled WGS sequence"/>
</dbReference>